<feature type="region of interest" description="Disordered" evidence="1">
    <location>
        <begin position="97"/>
        <end position="116"/>
    </location>
</feature>
<feature type="region of interest" description="Disordered" evidence="1">
    <location>
        <begin position="123"/>
        <end position="190"/>
    </location>
</feature>
<feature type="compositionally biased region" description="Acidic residues" evidence="1">
    <location>
        <begin position="137"/>
        <end position="153"/>
    </location>
</feature>
<evidence type="ECO:0000313" key="3">
    <source>
        <dbReference type="Proteomes" id="UP000275078"/>
    </source>
</evidence>
<reference evidence="2 3" key="1">
    <citation type="journal article" date="2018" name="Nat. Ecol. Evol.">
        <title>Pezizomycetes genomes reveal the molecular basis of ectomycorrhizal truffle lifestyle.</title>
        <authorList>
            <person name="Murat C."/>
            <person name="Payen T."/>
            <person name="Noel B."/>
            <person name="Kuo A."/>
            <person name="Morin E."/>
            <person name="Chen J."/>
            <person name="Kohler A."/>
            <person name="Krizsan K."/>
            <person name="Balestrini R."/>
            <person name="Da Silva C."/>
            <person name="Montanini B."/>
            <person name="Hainaut M."/>
            <person name="Levati E."/>
            <person name="Barry K.W."/>
            <person name="Belfiori B."/>
            <person name="Cichocki N."/>
            <person name="Clum A."/>
            <person name="Dockter R.B."/>
            <person name="Fauchery L."/>
            <person name="Guy J."/>
            <person name="Iotti M."/>
            <person name="Le Tacon F."/>
            <person name="Lindquist E.A."/>
            <person name="Lipzen A."/>
            <person name="Malagnac F."/>
            <person name="Mello A."/>
            <person name="Molinier V."/>
            <person name="Miyauchi S."/>
            <person name="Poulain J."/>
            <person name="Riccioni C."/>
            <person name="Rubini A."/>
            <person name="Sitrit Y."/>
            <person name="Splivallo R."/>
            <person name="Traeger S."/>
            <person name="Wang M."/>
            <person name="Zifcakova L."/>
            <person name="Wipf D."/>
            <person name="Zambonelli A."/>
            <person name="Paolocci F."/>
            <person name="Nowrousian M."/>
            <person name="Ottonello S."/>
            <person name="Baldrian P."/>
            <person name="Spatafora J.W."/>
            <person name="Henrissat B."/>
            <person name="Nagy L.G."/>
            <person name="Aury J.M."/>
            <person name="Wincker P."/>
            <person name="Grigoriev I.V."/>
            <person name="Bonfante P."/>
            <person name="Martin F.M."/>
        </authorList>
    </citation>
    <scope>NUCLEOTIDE SEQUENCE [LARGE SCALE GENOMIC DNA]</scope>
    <source>
        <strain evidence="2 3">RN42</strain>
    </source>
</reference>
<protein>
    <submittedName>
        <fullName evidence="2">Uncharacterized protein</fullName>
    </submittedName>
</protein>
<evidence type="ECO:0000256" key="1">
    <source>
        <dbReference type="SAM" id="MobiDB-lite"/>
    </source>
</evidence>
<dbReference type="AlphaFoldDB" id="A0A3N4HQ67"/>
<proteinExistence type="predicted"/>
<feature type="compositionally biased region" description="Acidic residues" evidence="1">
    <location>
        <begin position="160"/>
        <end position="190"/>
    </location>
</feature>
<gene>
    <name evidence="2" type="ORF">BJ508DRAFT_418509</name>
</gene>
<evidence type="ECO:0000313" key="2">
    <source>
        <dbReference type="EMBL" id="RPA74648.1"/>
    </source>
</evidence>
<dbReference type="Proteomes" id="UP000275078">
    <property type="component" value="Unassembled WGS sequence"/>
</dbReference>
<dbReference type="EMBL" id="ML119784">
    <property type="protein sequence ID" value="RPA74648.1"/>
    <property type="molecule type" value="Genomic_DNA"/>
</dbReference>
<sequence>MSSAHDSHNDDEESDSDEKLLLAETLKQSRLAAGLPASGGADDEETLKRALEASMKEGYSPEVLEKMMQEDIQKALEESRKDKAYQERFRYRALAAGLRQSKKDGGEGPAMVSGAIAPGIAPAPAAAAAPAASAAPADDDDDEEEEEEDEEDAGPAGAAGDDDGEDDYDDDEDDDANSGDEDDDGPPPKK</sequence>
<name>A0A3N4HQ67_ASCIM</name>
<keyword evidence="3" id="KW-1185">Reference proteome</keyword>
<feature type="compositionally biased region" description="Low complexity" evidence="1">
    <location>
        <begin position="123"/>
        <end position="136"/>
    </location>
</feature>
<accession>A0A3N4HQ67</accession>
<organism evidence="2 3">
    <name type="scientific">Ascobolus immersus RN42</name>
    <dbReference type="NCBI Taxonomy" id="1160509"/>
    <lineage>
        <taxon>Eukaryota</taxon>
        <taxon>Fungi</taxon>
        <taxon>Dikarya</taxon>
        <taxon>Ascomycota</taxon>
        <taxon>Pezizomycotina</taxon>
        <taxon>Pezizomycetes</taxon>
        <taxon>Pezizales</taxon>
        <taxon>Ascobolaceae</taxon>
        <taxon>Ascobolus</taxon>
    </lineage>
</organism>